<comment type="caution">
    <text evidence="11">The sequence shown here is derived from an EMBL/GenBank/DDBJ whole genome shotgun (WGS) entry which is preliminary data.</text>
</comment>
<feature type="domain" description="Protein kinase" evidence="10">
    <location>
        <begin position="18"/>
        <end position="406"/>
    </location>
</feature>
<dbReference type="Proteomes" id="UP001278766">
    <property type="component" value="Unassembled WGS sequence"/>
</dbReference>
<evidence type="ECO:0000256" key="8">
    <source>
        <dbReference type="ARBA" id="ARBA00048679"/>
    </source>
</evidence>
<evidence type="ECO:0000256" key="6">
    <source>
        <dbReference type="ARBA" id="ARBA00022840"/>
    </source>
</evidence>
<evidence type="ECO:0000256" key="5">
    <source>
        <dbReference type="ARBA" id="ARBA00022777"/>
    </source>
</evidence>
<accession>A0AAE0LP06</accession>
<comment type="catalytic activity">
    <reaction evidence="7">
        <text>L-threonyl-[protein] + ATP = O-phospho-L-threonyl-[protein] + ADP + H(+)</text>
        <dbReference type="Rhea" id="RHEA:46608"/>
        <dbReference type="Rhea" id="RHEA-COMP:11060"/>
        <dbReference type="Rhea" id="RHEA-COMP:11605"/>
        <dbReference type="ChEBI" id="CHEBI:15378"/>
        <dbReference type="ChEBI" id="CHEBI:30013"/>
        <dbReference type="ChEBI" id="CHEBI:30616"/>
        <dbReference type="ChEBI" id="CHEBI:61977"/>
        <dbReference type="ChEBI" id="CHEBI:456216"/>
        <dbReference type="EC" id="2.7.11.1"/>
    </reaction>
</comment>
<comment type="catalytic activity">
    <reaction evidence="8">
        <text>L-seryl-[protein] + ATP = O-phospho-L-seryl-[protein] + ADP + H(+)</text>
        <dbReference type="Rhea" id="RHEA:17989"/>
        <dbReference type="Rhea" id="RHEA-COMP:9863"/>
        <dbReference type="Rhea" id="RHEA-COMP:11604"/>
        <dbReference type="ChEBI" id="CHEBI:15378"/>
        <dbReference type="ChEBI" id="CHEBI:29999"/>
        <dbReference type="ChEBI" id="CHEBI:30616"/>
        <dbReference type="ChEBI" id="CHEBI:83421"/>
        <dbReference type="ChEBI" id="CHEBI:456216"/>
        <dbReference type="EC" id="2.7.11.1"/>
    </reaction>
</comment>
<reference evidence="11" key="2">
    <citation type="submission" date="2023-06" db="EMBL/GenBank/DDBJ databases">
        <authorList>
            <consortium name="Lawrence Berkeley National Laboratory"/>
            <person name="Haridas S."/>
            <person name="Hensen N."/>
            <person name="Bonometti L."/>
            <person name="Westerberg I."/>
            <person name="Brannstrom I.O."/>
            <person name="Guillou S."/>
            <person name="Cros-Aarteil S."/>
            <person name="Calhoun S."/>
            <person name="Kuo A."/>
            <person name="Mondo S."/>
            <person name="Pangilinan J."/>
            <person name="Riley R."/>
            <person name="Labutti K."/>
            <person name="Andreopoulos B."/>
            <person name="Lipzen A."/>
            <person name="Chen C."/>
            <person name="Yanf M."/>
            <person name="Daum C."/>
            <person name="Ng V."/>
            <person name="Clum A."/>
            <person name="Steindorff A."/>
            <person name="Ohm R."/>
            <person name="Martin F."/>
            <person name="Silar P."/>
            <person name="Natvig D."/>
            <person name="Lalanne C."/>
            <person name="Gautier V."/>
            <person name="Ament-Velasquez S.L."/>
            <person name="Kruys A."/>
            <person name="Hutchinson M.I."/>
            <person name="Powell A.J."/>
            <person name="Barry K."/>
            <person name="Miller A.N."/>
            <person name="Grigoriev I.V."/>
            <person name="Debuchy R."/>
            <person name="Gladieux P."/>
            <person name="Thoren M.H."/>
            <person name="Johannesson H."/>
        </authorList>
    </citation>
    <scope>NUCLEOTIDE SEQUENCE</scope>
    <source>
        <strain evidence="11">CBS 168.71</strain>
    </source>
</reference>
<feature type="compositionally biased region" description="Polar residues" evidence="9">
    <location>
        <begin position="546"/>
        <end position="566"/>
    </location>
</feature>
<dbReference type="GO" id="GO:0005524">
    <property type="term" value="F:ATP binding"/>
    <property type="evidence" value="ECO:0007669"/>
    <property type="project" value="UniProtKB-KW"/>
</dbReference>
<feature type="compositionally biased region" description="Low complexity" evidence="9">
    <location>
        <begin position="690"/>
        <end position="728"/>
    </location>
</feature>
<dbReference type="Gene3D" id="1.10.510.10">
    <property type="entry name" value="Transferase(Phosphotransferase) domain 1"/>
    <property type="match status" value="1"/>
</dbReference>
<sequence>MNHQPPTMTTPTLAKATYVLHKPLDNGLFLARRTTDGELLLARPLHNTTTTTTTTTNSEHIQTMSLLASGAAVPAANLLNHENIVSIHDELVDVPLHLRGNQNDGSVDASDPLGDGTARRMFLWDYPDAGTLRDVLDDFAPLPLQHAGGGGGGGDGGGGLPSFDPVEVGGFLPESFVWHVGLGLLRALQWLHEGVRDTYLAVPAAGRFKGFRRLRGKTDAELDWMPVLHRNLKAENVFLQHPKGFETYGAVKLGSFEKCHISGSVAKLKGVPVVAMETEDGVPLGTLRERTGRWKRDGLDVPRSQRPYTRGSELFAVGALLYRMMCSRELSPAEDCPNCGCIHITSNDAAEYTPCPHECVGDVNIDTVFDPLFNYTAGLKRFVSLLLRLNRNDDWSASDVLNTAWPGYENWAENSEDGQLYRDIFDDIWLRKHNQSRYKKRRRVEDEEEEVEEDAMELDDNVLVVYPASLPKHTTATMSRILPPPPPLLLTKRVTSFLRANLSPHIHSAMLTTPAGSLLAHASNLPASALRRQAAVAASLWALQGPSHTGQSSEQATSSIVPGSTVRTRKGGKHSPPTVTVQLDSGALFVIRRLRCGMLFICMGGAESAASGRLTPTPPAPHSTCLSRSPAPISPTTEPPPQNQPPPDGTATSSQAADPSSTTTPRPSTPPPPSPAAPPPIITSPPPPSTTTTNNTTTTGNNNTTTTTTTTKTPPGNGTPIPGSPSQASIISTQTAHTTGGASTASTATVSAGGASASVMRRHVEELARWLDERLGGLCVPEEGIGMGVGVGVGVVGGGGGGGLEVR</sequence>
<keyword evidence="5" id="KW-0418">Kinase</keyword>
<dbReference type="EMBL" id="JAUEPN010000007">
    <property type="protein sequence ID" value="KAK3292516.1"/>
    <property type="molecule type" value="Genomic_DNA"/>
</dbReference>
<evidence type="ECO:0000256" key="7">
    <source>
        <dbReference type="ARBA" id="ARBA00047899"/>
    </source>
</evidence>
<dbReference type="AlphaFoldDB" id="A0AAE0LP06"/>
<keyword evidence="3" id="KW-0808">Transferase</keyword>
<dbReference type="PANTHER" id="PTHR43671:SF98">
    <property type="entry name" value="SERINE_THREONINE-PROTEIN KINASE NEK11"/>
    <property type="match status" value="1"/>
</dbReference>
<gene>
    <name evidence="11" type="ORF">B0H64DRAFT_328981</name>
</gene>
<dbReference type="PROSITE" id="PS50011">
    <property type="entry name" value="PROTEIN_KINASE_DOM"/>
    <property type="match status" value="1"/>
</dbReference>
<feature type="region of interest" description="Disordered" evidence="9">
    <location>
        <begin position="545"/>
        <end position="578"/>
    </location>
</feature>
<dbReference type="InterPro" id="IPR050660">
    <property type="entry name" value="NEK_Ser/Thr_kinase"/>
</dbReference>
<name>A0AAE0LP06_9PEZI</name>
<feature type="compositionally biased region" description="Pro residues" evidence="9">
    <location>
        <begin position="637"/>
        <end position="648"/>
    </location>
</feature>
<protein>
    <recommendedName>
        <fullName evidence="1">non-specific serine/threonine protein kinase</fullName>
        <ecNumber evidence="1">2.7.11.1</ecNumber>
    </recommendedName>
</protein>
<dbReference type="InterPro" id="IPR011009">
    <property type="entry name" value="Kinase-like_dom_sf"/>
</dbReference>
<evidence type="ECO:0000256" key="2">
    <source>
        <dbReference type="ARBA" id="ARBA00022527"/>
    </source>
</evidence>
<proteinExistence type="predicted"/>
<dbReference type="GO" id="GO:0004674">
    <property type="term" value="F:protein serine/threonine kinase activity"/>
    <property type="evidence" value="ECO:0007669"/>
    <property type="project" value="UniProtKB-KW"/>
</dbReference>
<reference evidence="11" key="1">
    <citation type="journal article" date="2023" name="Mol. Phylogenet. Evol.">
        <title>Genome-scale phylogeny and comparative genomics of the fungal order Sordariales.</title>
        <authorList>
            <person name="Hensen N."/>
            <person name="Bonometti L."/>
            <person name="Westerberg I."/>
            <person name="Brannstrom I.O."/>
            <person name="Guillou S."/>
            <person name="Cros-Aarteil S."/>
            <person name="Calhoun S."/>
            <person name="Haridas S."/>
            <person name="Kuo A."/>
            <person name="Mondo S."/>
            <person name="Pangilinan J."/>
            <person name="Riley R."/>
            <person name="LaButti K."/>
            <person name="Andreopoulos B."/>
            <person name="Lipzen A."/>
            <person name="Chen C."/>
            <person name="Yan M."/>
            <person name="Daum C."/>
            <person name="Ng V."/>
            <person name="Clum A."/>
            <person name="Steindorff A."/>
            <person name="Ohm R.A."/>
            <person name="Martin F."/>
            <person name="Silar P."/>
            <person name="Natvig D.O."/>
            <person name="Lalanne C."/>
            <person name="Gautier V."/>
            <person name="Ament-Velasquez S.L."/>
            <person name="Kruys A."/>
            <person name="Hutchinson M.I."/>
            <person name="Powell A.J."/>
            <person name="Barry K."/>
            <person name="Miller A.N."/>
            <person name="Grigoriev I.V."/>
            <person name="Debuchy R."/>
            <person name="Gladieux P."/>
            <person name="Hiltunen Thoren M."/>
            <person name="Johannesson H."/>
        </authorList>
    </citation>
    <scope>NUCLEOTIDE SEQUENCE</scope>
    <source>
        <strain evidence="11">CBS 168.71</strain>
    </source>
</reference>
<dbReference type="SUPFAM" id="SSF56112">
    <property type="entry name" value="Protein kinase-like (PK-like)"/>
    <property type="match status" value="1"/>
</dbReference>
<keyword evidence="12" id="KW-1185">Reference proteome</keyword>
<evidence type="ECO:0000256" key="1">
    <source>
        <dbReference type="ARBA" id="ARBA00012513"/>
    </source>
</evidence>
<dbReference type="RefSeq" id="XP_062656030.1">
    <property type="nucleotide sequence ID" value="XM_062800857.1"/>
</dbReference>
<evidence type="ECO:0000256" key="4">
    <source>
        <dbReference type="ARBA" id="ARBA00022741"/>
    </source>
</evidence>
<evidence type="ECO:0000313" key="11">
    <source>
        <dbReference type="EMBL" id="KAK3292516.1"/>
    </source>
</evidence>
<feature type="compositionally biased region" description="Pro residues" evidence="9">
    <location>
        <begin position="667"/>
        <end position="689"/>
    </location>
</feature>
<feature type="region of interest" description="Disordered" evidence="9">
    <location>
        <begin position="610"/>
        <end position="728"/>
    </location>
</feature>
<keyword evidence="6" id="KW-0067">ATP-binding</keyword>
<evidence type="ECO:0000313" key="12">
    <source>
        <dbReference type="Proteomes" id="UP001278766"/>
    </source>
</evidence>
<dbReference type="GeneID" id="87837805"/>
<evidence type="ECO:0000259" key="10">
    <source>
        <dbReference type="PROSITE" id="PS50011"/>
    </source>
</evidence>
<organism evidence="11 12">
    <name type="scientific">Chaetomium fimeti</name>
    <dbReference type="NCBI Taxonomy" id="1854472"/>
    <lineage>
        <taxon>Eukaryota</taxon>
        <taxon>Fungi</taxon>
        <taxon>Dikarya</taxon>
        <taxon>Ascomycota</taxon>
        <taxon>Pezizomycotina</taxon>
        <taxon>Sordariomycetes</taxon>
        <taxon>Sordariomycetidae</taxon>
        <taxon>Sordariales</taxon>
        <taxon>Chaetomiaceae</taxon>
        <taxon>Chaetomium</taxon>
    </lineage>
</organism>
<dbReference type="Gene3D" id="3.30.450.30">
    <property type="entry name" value="Dynein light chain 2a, cytoplasmic"/>
    <property type="match status" value="1"/>
</dbReference>
<dbReference type="PANTHER" id="PTHR43671">
    <property type="entry name" value="SERINE/THREONINE-PROTEIN KINASE NEK"/>
    <property type="match status" value="1"/>
</dbReference>
<keyword evidence="2" id="KW-0723">Serine/threonine-protein kinase</keyword>
<evidence type="ECO:0000256" key="9">
    <source>
        <dbReference type="SAM" id="MobiDB-lite"/>
    </source>
</evidence>
<evidence type="ECO:0000256" key="3">
    <source>
        <dbReference type="ARBA" id="ARBA00022679"/>
    </source>
</evidence>
<dbReference type="InterPro" id="IPR000719">
    <property type="entry name" value="Prot_kinase_dom"/>
</dbReference>
<dbReference type="EC" id="2.7.11.1" evidence="1"/>
<keyword evidence="4" id="KW-0547">Nucleotide-binding</keyword>